<dbReference type="SUPFAM" id="SSF53850">
    <property type="entry name" value="Periplasmic binding protein-like II"/>
    <property type="match status" value="1"/>
</dbReference>
<evidence type="ECO:0000256" key="1">
    <source>
        <dbReference type="SAM" id="SignalP"/>
    </source>
</evidence>
<dbReference type="InterPro" id="IPR030678">
    <property type="entry name" value="Peptide/Ni-bd"/>
</dbReference>
<dbReference type="PIRSF" id="PIRSF002741">
    <property type="entry name" value="MppA"/>
    <property type="match status" value="1"/>
</dbReference>
<feature type="signal peptide" evidence="1">
    <location>
        <begin position="1"/>
        <end position="21"/>
    </location>
</feature>
<dbReference type="GO" id="GO:0042597">
    <property type="term" value="C:periplasmic space"/>
    <property type="evidence" value="ECO:0007669"/>
    <property type="project" value="UniProtKB-ARBA"/>
</dbReference>
<evidence type="ECO:0000259" key="2">
    <source>
        <dbReference type="Pfam" id="PF00496"/>
    </source>
</evidence>
<dbReference type="EMBL" id="CP071696">
    <property type="protein sequence ID" value="QTX03408.1"/>
    <property type="molecule type" value="Genomic_DNA"/>
</dbReference>
<dbReference type="Gene3D" id="3.40.190.10">
    <property type="entry name" value="Periplasmic binding protein-like II"/>
    <property type="match status" value="1"/>
</dbReference>
<dbReference type="AlphaFoldDB" id="A0A975FJ21"/>
<protein>
    <submittedName>
        <fullName evidence="3">ABC transporter family substrate-binding protein</fullName>
    </submittedName>
</protein>
<evidence type="ECO:0000313" key="4">
    <source>
        <dbReference type="Proteomes" id="UP000671914"/>
    </source>
</evidence>
<evidence type="ECO:0000313" key="3">
    <source>
        <dbReference type="EMBL" id="QTX03408.1"/>
    </source>
</evidence>
<sequence>MKLKNLAAIAAGAALVLTVSACSSGGGNEATESKAPAETKTADYNPQERDALQEGGEVTFPIGEIPPQMNPFQADGSVDTSTLWDWYNPQLILFTPEGEAYKNDAYLDGWDIETEDGKTVVTFTFNPDAHYNDGTPIDWTAIDTTWKASNATNEAYQASSTDGYKLIESVAAGADDKQAVVTFGQEYAWPEGLFNNILHPAVNSPEVYNTGYLNTPNEQWGAGPYTIDKFDSKGGTITFVQNPEWWGEKGLLDKVTFRMLDDTAEINAFKNGEVDMAATGTKDRLAQVEDLDGVVTYRAMRTATNLFTLDAENPLLSDLDVRKAIFMGIDRDALKEVVWDGLDYSEEPAGSFTLFPFQEGYENNLDAAGWSYDPEAAAKLLEDAGWEEGEDGIREKDGEKLSLTLPLFGDDPIVEARGKVINALLKEIGVDIKIDVRPSSDFSTDYSSKNWDVMMLGFSSSDPFGFAYFCQLWCSDSGLNLSGSGTPELDEKIHALEAIGDPAEQIAEGNKLEAEAFAETWGIFPLYAGPSIFTVKEGLANLTPEFYTGLDGFGRQPVENVGWEK</sequence>
<dbReference type="GO" id="GO:0043190">
    <property type="term" value="C:ATP-binding cassette (ABC) transporter complex"/>
    <property type="evidence" value="ECO:0007669"/>
    <property type="project" value="InterPro"/>
</dbReference>
<feature type="domain" description="Solute-binding protein family 5" evidence="2">
    <location>
        <begin position="113"/>
        <end position="475"/>
    </location>
</feature>
<feature type="chain" id="PRO_5038832193" evidence="1">
    <location>
        <begin position="22"/>
        <end position="565"/>
    </location>
</feature>
<dbReference type="KEGG" id="aarc:G127AT_08455"/>
<dbReference type="Proteomes" id="UP000671914">
    <property type="component" value="Chromosome"/>
</dbReference>
<accession>A0A975FJ21</accession>
<gene>
    <name evidence="3" type="ORF">G127AT_08455</name>
</gene>
<organism evidence="3 4">
    <name type="scientific">Agromyces archimandritae</name>
    <dbReference type="NCBI Taxonomy" id="2781962"/>
    <lineage>
        <taxon>Bacteria</taxon>
        <taxon>Bacillati</taxon>
        <taxon>Actinomycetota</taxon>
        <taxon>Actinomycetes</taxon>
        <taxon>Micrococcales</taxon>
        <taxon>Microbacteriaceae</taxon>
        <taxon>Agromyces</taxon>
    </lineage>
</organism>
<dbReference type="Gene3D" id="3.10.105.10">
    <property type="entry name" value="Dipeptide-binding Protein, Domain 3"/>
    <property type="match status" value="1"/>
</dbReference>
<dbReference type="InterPro" id="IPR000914">
    <property type="entry name" value="SBP_5_dom"/>
</dbReference>
<dbReference type="PANTHER" id="PTHR30290:SF65">
    <property type="entry name" value="MONOACYL PHOSPHATIDYLINOSITOL TETRAMANNOSIDE-BINDING PROTEIN LPQW-RELATED"/>
    <property type="match status" value="1"/>
</dbReference>
<dbReference type="PROSITE" id="PS51257">
    <property type="entry name" value="PROKAR_LIPOPROTEIN"/>
    <property type="match status" value="1"/>
</dbReference>
<dbReference type="GO" id="GO:1904680">
    <property type="term" value="F:peptide transmembrane transporter activity"/>
    <property type="evidence" value="ECO:0007669"/>
    <property type="project" value="TreeGrafter"/>
</dbReference>
<keyword evidence="4" id="KW-1185">Reference proteome</keyword>
<keyword evidence="1" id="KW-0732">Signal</keyword>
<dbReference type="CDD" id="cd08501">
    <property type="entry name" value="PBP2_Lpqw"/>
    <property type="match status" value="1"/>
</dbReference>
<name>A0A975FJ21_9MICO</name>
<dbReference type="Pfam" id="PF00496">
    <property type="entry name" value="SBP_bac_5"/>
    <property type="match status" value="1"/>
</dbReference>
<dbReference type="GO" id="GO:0015833">
    <property type="term" value="P:peptide transport"/>
    <property type="evidence" value="ECO:0007669"/>
    <property type="project" value="TreeGrafter"/>
</dbReference>
<dbReference type="RefSeq" id="WP_210895959.1">
    <property type="nucleotide sequence ID" value="NZ_CP071696.1"/>
</dbReference>
<dbReference type="Gene3D" id="3.90.76.10">
    <property type="entry name" value="Dipeptide-binding Protein, Domain 1"/>
    <property type="match status" value="1"/>
</dbReference>
<reference evidence="3" key="1">
    <citation type="submission" date="2021-03" db="EMBL/GenBank/DDBJ databases">
        <title>Agromyces archimandritus sp. nov., isolated from the cockroach Archimandrita tessellata.</title>
        <authorList>
            <person name="Guzman J."/>
            <person name="Ortuzar M."/>
            <person name="Poehlein A."/>
            <person name="Daniel R."/>
            <person name="Trujillo M."/>
            <person name="Vilcinskas A."/>
        </authorList>
    </citation>
    <scope>NUCLEOTIDE SEQUENCE</scope>
    <source>
        <strain evidence="3">G127AT</strain>
    </source>
</reference>
<dbReference type="InterPro" id="IPR039424">
    <property type="entry name" value="SBP_5"/>
</dbReference>
<proteinExistence type="predicted"/>
<dbReference type="PANTHER" id="PTHR30290">
    <property type="entry name" value="PERIPLASMIC BINDING COMPONENT OF ABC TRANSPORTER"/>
    <property type="match status" value="1"/>
</dbReference>